<evidence type="ECO:0000313" key="8">
    <source>
        <dbReference type="EMBL" id="MCC3296232.1"/>
    </source>
</evidence>
<feature type="transmembrane region" description="Helical" evidence="7">
    <location>
        <begin position="237"/>
        <end position="260"/>
    </location>
</feature>
<comment type="subcellular location">
    <subcellularLocation>
        <location evidence="1">Cell membrane</location>
        <topology evidence="1">Multi-pass membrane protein</topology>
    </subcellularLocation>
</comment>
<name>A0A9X1SBD4_9MICC</name>
<evidence type="ECO:0000256" key="6">
    <source>
        <dbReference type="SAM" id="MobiDB-lite"/>
    </source>
</evidence>
<dbReference type="PANTHER" id="PTHR30213">
    <property type="entry name" value="INNER MEMBRANE PROTEIN YHJD"/>
    <property type="match status" value="1"/>
</dbReference>
<feature type="transmembrane region" description="Helical" evidence="7">
    <location>
        <begin position="272"/>
        <end position="294"/>
    </location>
</feature>
<feature type="compositionally biased region" description="Basic and acidic residues" evidence="6">
    <location>
        <begin position="321"/>
        <end position="356"/>
    </location>
</feature>
<evidence type="ECO:0000256" key="3">
    <source>
        <dbReference type="ARBA" id="ARBA00022692"/>
    </source>
</evidence>
<keyword evidence="3 7" id="KW-0812">Transmembrane</keyword>
<proteinExistence type="predicted"/>
<feature type="transmembrane region" description="Helical" evidence="7">
    <location>
        <begin position="202"/>
        <end position="225"/>
    </location>
</feature>
<evidence type="ECO:0000256" key="7">
    <source>
        <dbReference type="SAM" id="Phobius"/>
    </source>
</evidence>
<gene>
    <name evidence="8" type="ORF">LJ757_00235</name>
</gene>
<evidence type="ECO:0000256" key="4">
    <source>
        <dbReference type="ARBA" id="ARBA00022989"/>
    </source>
</evidence>
<dbReference type="NCBIfam" id="TIGR00765">
    <property type="entry name" value="yihY_not_rbn"/>
    <property type="match status" value="1"/>
</dbReference>
<keyword evidence="2" id="KW-1003">Cell membrane</keyword>
<reference evidence="8" key="1">
    <citation type="submission" date="2021-10" db="EMBL/GenBank/DDBJ databases">
        <title>Novel species in genus Arthrobacter.</title>
        <authorList>
            <person name="Liu Y."/>
        </authorList>
    </citation>
    <scope>NUCLEOTIDE SEQUENCE</scope>
    <source>
        <strain evidence="8">Zg-Y453</strain>
    </source>
</reference>
<feature type="compositionally biased region" description="Polar residues" evidence="6">
    <location>
        <begin position="14"/>
        <end position="29"/>
    </location>
</feature>
<keyword evidence="9" id="KW-1185">Reference proteome</keyword>
<dbReference type="Proteomes" id="UP001139158">
    <property type="component" value="Unassembled WGS sequence"/>
</dbReference>
<feature type="region of interest" description="Disordered" evidence="6">
    <location>
        <begin position="316"/>
        <end position="356"/>
    </location>
</feature>
<dbReference type="Pfam" id="PF03631">
    <property type="entry name" value="Virul_fac_BrkB"/>
    <property type="match status" value="1"/>
</dbReference>
<evidence type="ECO:0000256" key="5">
    <source>
        <dbReference type="ARBA" id="ARBA00023136"/>
    </source>
</evidence>
<evidence type="ECO:0000313" key="9">
    <source>
        <dbReference type="Proteomes" id="UP001139158"/>
    </source>
</evidence>
<dbReference type="PANTHER" id="PTHR30213:SF0">
    <property type="entry name" value="UPF0761 MEMBRANE PROTEIN YIHY"/>
    <property type="match status" value="1"/>
</dbReference>
<protein>
    <submittedName>
        <fullName evidence="8">YihY/virulence factor BrkB family protein</fullName>
    </submittedName>
</protein>
<feature type="transmembrane region" description="Helical" evidence="7">
    <location>
        <begin position="119"/>
        <end position="140"/>
    </location>
</feature>
<dbReference type="AlphaFoldDB" id="A0A9X1SBD4"/>
<dbReference type="InterPro" id="IPR017039">
    <property type="entry name" value="Virul_fac_BrkB"/>
</dbReference>
<feature type="transmembrane region" description="Helical" evidence="7">
    <location>
        <begin position="52"/>
        <end position="78"/>
    </location>
</feature>
<keyword evidence="5 7" id="KW-0472">Membrane</keyword>
<keyword evidence="4 7" id="KW-1133">Transmembrane helix</keyword>
<evidence type="ECO:0000256" key="2">
    <source>
        <dbReference type="ARBA" id="ARBA00022475"/>
    </source>
</evidence>
<dbReference type="GO" id="GO:0005886">
    <property type="term" value="C:plasma membrane"/>
    <property type="evidence" value="ECO:0007669"/>
    <property type="project" value="UniProtKB-SubCell"/>
</dbReference>
<sequence length="356" mass="38904">MAQQDNDADRQDGGSLSTASKPDNPTEVTKPSWKFIFRKTVREFSKDQCTDLAAALTYYTVLSLFPGLLAMVSILGLVGQAESTTDAMLEYLGGFAPEEAVDVLKGPIEQLTSSRGAGLALFAGIAGALWSASGYVGAFGRSMNRIYEVEEGRPIWKLRPLQLLVTLIMILLAASLLIMLVVSGPVAETIGNFIGMGSEAVLVWNIAKWPVMVIFAVVLIALLYYATPNVKQPKFRWMSMGGFLALVVLAISTLGFAFYVGNFGSYNATYGAIGGVIVLLLWIWLANISLLFGAEFDAEVERGRELQAGIQAEHSIQLPPRDTRQIDKRAEQEQKDVDQGRELRQQHAGKDFDDEL</sequence>
<feature type="region of interest" description="Disordered" evidence="6">
    <location>
        <begin position="1"/>
        <end position="29"/>
    </location>
</feature>
<dbReference type="EMBL" id="JAJFZV010000001">
    <property type="protein sequence ID" value="MCC3296232.1"/>
    <property type="molecule type" value="Genomic_DNA"/>
</dbReference>
<comment type="caution">
    <text evidence="8">The sequence shown here is derived from an EMBL/GenBank/DDBJ whole genome shotgun (WGS) entry which is preliminary data.</text>
</comment>
<accession>A0A9X1SBD4</accession>
<feature type="transmembrane region" description="Helical" evidence="7">
    <location>
        <begin position="161"/>
        <end position="182"/>
    </location>
</feature>
<evidence type="ECO:0000256" key="1">
    <source>
        <dbReference type="ARBA" id="ARBA00004651"/>
    </source>
</evidence>
<dbReference type="RefSeq" id="WP_227893983.1">
    <property type="nucleotide sequence ID" value="NZ_CP099466.1"/>
</dbReference>
<organism evidence="8 9">
    <name type="scientific">Arthrobacter caoxuetaonis</name>
    <dbReference type="NCBI Taxonomy" id="2886935"/>
    <lineage>
        <taxon>Bacteria</taxon>
        <taxon>Bacillati</taxon>
        <taxon>Actinomycetota</taxon>
        <taxon>Actinomycetes</taxon>
        <taxon>Micrococcales</taxon>
        <taxon>Micrococcaceae</taxon>
        <taxon>Arthrobacter</taxon>
    </lineage>
</organism>
<dbReference type="PIRSF" id="PIRSF035875">
    <property type="entry name" value="RNase_BN"/>
    <property type="match status" value="1"/>
</dbReference>